<dbReference type="CDD" id="cd19677">
    <property type="entry name" value="UBR-box_UBR7"/>
    <property type="match status" value="1"/>
</dbReference>
<accession>A0A9W8AYP2</accession>
<organism evidence="8 9">
    <name type="scientific">Dispira parvispora</name>
    <dbReference type="NCBI Taxonomy" id="1520584"/>
    <lineage>
        <taxon>Eukaryota</taxon>
        <taxon>Fungi</taxon>
        <taxon>Fungi incertae sedis</taxon>
        <taxon>Zoopagomycota</taxon>
        <taxon>Kickxellomycotina</taxon>
        <taxon>Dimargaritomycetes</taxon>
        <taxon>Dimargaritales</taxon>
        <taxon>Dimargaritaceae</taxon>
        <taxon>Dispira</taxon>
    </lineage>
</organism>
<evidence type="ECO:0000259" key="6">
    <source>
        <dbReference type="PROSITE" id="PS50016"/>
    </source>
</evidence>
<feature type="domain" description="UBR-type" evidence="7">
    <location>
        <begin position="38"/>
        <end position="149"/>
    </location>
</feature>
<keyword evidence="9" id="KW-1185">Reference proteome</keyword>
<dbReference type="Proteomes" id="UP001150925">
    <property type="component" value="Unassembled WGS sequence"/>
</dbReference>
<dbReference type="GO" id="GO:0008270">
    <property type="term" value="F:zinc ion binding"/>
    <property type="evidence" value="ECO:0007669"/>
    <property type="project" value="UniProtKB-KW"/>
</dbReference>
<feature type="zinc finger region" description="UBR-type" evidence="5">
    <location>
        <begin position="38"/>
        <end position="149"/>
    </location>
</feature>
<dbReference type="InterPro" id="IPR001965">
    <property type="entry name" value="Znf_PHD"/>
</dbReference>
<evidence type="ECO:0008006" key="10">
    <source>
        <dbReference type="Google" id="ProtNLM"/>
    </source>
</evidence>
<dbReference type="PANTHER" id="PTHR13513">
    <property type="entry name" value="E3 UBIQUITIN-PROTEIN LIGASE UBR7"/>
    <property type="match status" value="1"/>
</dbReference>
<dbReference type="InterPro" id="IPR019786">
    <property type="entry name" value="Zinc_finger_PHD-type_CS"/>
</dbReference>
<evidence type="ECO:0000256" key="3">
    <source>
        <dbReference type="ARBA" id="ARBA00022833"/>
    </source>
</evidence>
<evidence type="ECO:0000256" key="5">
    <source>
        <dbReference type="PROSITE-ProRule" id="PRU00508"/>
    </source>
</evidence>
<dbReference type="PROSITE" id="PS01359">
    <property type="entry name" value="ZF_PHD_1"/>
    <property type="match status" value="1"/>
</dbReference>
<dbReference type="InterPro" id="IPR013083">
    <property type="entry name" value="Znf_RING/FYVE/PHD"/>
</dbReference>
<feature type="domain" description="PHD-type" evidence="6">
    <location>
        <begin position="166"/>
        <end position="219"/>
    </location>
</feature>
<dbReference type="SUPFAM" id="SSF57903">
    <property type="entry name" value="FYVE/PHD zinc finger"/>
    <property type="match status" value="1"/>
</dbReference>
<dbReference type="SMART" id="SM00396">
    <property type="entry name" value="ZnF_UBR1"/>
    <property type="match status" value="1"/>
</dbReference>
<dbReference type="InterPro" id="IPR047506">
    <property type="entry name" value="UBR7-like_UBR-box"/>
</dbReference>
<dbReference type="OrthoDB" id="5795902at2759"/>
<proteinExistence type="predicted"/>
<dbReference type="PROSITE" id="PS51157">
    <property type="entry name" value="ZF_UBR"/>
    <property type="match status" value="1"/>
</dbReference>
<dbReference type="InterPro" id="IPR019787">
    <property type="entry name" value="Znf_PHD-finger"/>
</dbReference>
<name>A0A9W8AYP2_9FUNG</name>
<dbReference type="InterPro" id="IPR003126">
    <property type="entry name" value="Znf_UBR"/>
</dbReference>
<dbReference type="PANTHER" id="PTHR13513:SF9">
    <property type="entry name" value="E3 UBIQUITIN-PROTEIN LIGASE UBR7-RELATED"/>
    <property type="match status" value="1"/>
</dbReference>
<dbReference type="Pfam" id="PF02207">
    <property type="entry name" value="zf-UBR"/>
    <property type="match status" value="1"/>
</dbReference>
<evidence type="ECO:0000256" key="2">
    <source>
        <dbReference type="ARBA" id="ARBA00022771"/>
    </source>
</evidence>
<evidence type="ECO:0000256" key="1">
    <source>
        <dbReference type="ARBA" id="ARBA00022723"/>
    </source>
</evidence>
<evidence type="ECO:0000259" key="7">
    <source>
        <dbReference type="PROSITE" id="PS51157"/>
    </source>
</evidence>
<keyword evidence="2 4" id="KW-0863">Zinc-finger</keyword>
<dbReference type="CDD" id="cd15542">
    <property type="entry name" value="PHD_UBR7"/>
    <property type="match status" value="1"/>
</dbReference>
<dbReference type="InterPro" id="IPR040204">
    <property type="entry name" value="UBR7"/>
</dbReference>
<keyword evidence="3" id="KW-0862">Zinc</keyword>
<keyword evidence="1" id="KW-0479">Metal-binding</keyword>
<dbReference type="GO" id="GO:0005737">
    <property type="term" value="C:cytoplasm"/>
    <property type="evidence" value="ECO:0007669"/>
    <property type="project" value="TreeGrafter"/>
</dbReference>
<dbReference type="Pfam" id="PF00628">
    <property type="entry name" value="PHD"/>
    <property type="match status" value="1"/>
</dbReference>
<dbReference type="PROSITE" id="PS50016">
    <property type="entry name" value="ZF_PHD_2"/>
    <property type="match status" value="1"/>
</dbReference>
<dbReference type="AlphaFoldDB" id="A0A9W8AYP2"/>
<dbReference type="Gene3D" id="3.30.40.10">
    <property type="entry name" value="Zinc/RING finger domain, C3HC4 (zinc finger)"/>
    <property type="match status" value="1"/>
</dbReference>
<protein>
    <recommendedName>
        <fullName evidence="10">UBR-type domain-containing protein</fullName>
    </recommendedName>
</protein>
<gene>
    <name evidence="8" type="ORF">IWQ62_001101</name>
</gene>
<dbReference type="EMBL" id="JANBPY010000150">
    <property type="protein sequence ID" value="KAJ1968678.1"/>
    <property type="molecule type" value="Genomic_DNA"/>
</dbReference>
<sequence length="422" mass="47682">MTSPLSPNANDVTTAVDFLQQQTQLEKEAEEVLPGKFDQCTFSLGYLHQPVYACLTCSQESRTTTDLTSEETAKVTRATLSPGQPAPAASRLTRLTEGLTLANVAGFCYSCSIACHADHEVIELFNKRHFRCDCGTTRLNGGCCQLEPNKGQVTNEENQYNHNFLARYCWCDTVYEPDVEERTMFQCAVCQDWFHDTCVGMLPENDDFEEYVCPECVEQYPKVFKRLYRLKEVTVGQVAQDTVHKVVRILGPQDLISLTTPTDQVAKPVGTTGYDLTTSPDVRSTKRQRVNPVDDKVKEEVGKCSLALHPVSGRLALFCQSGWRQKLCQCNDCYAQLKKYGLLFILEDDCPYEPEKDTETTKSIFELGMNQLFKMNKAEALDGIMAYNRFRDELKAYLAPFASDGRVVTEQDVRNFFEVSFC</sequence>
<comment type="caution">
    <text evidence="8">The sequence shown here is derived from an EMBL/GenBank/DDBJ whole genome shotgun (WGS) entry which is preliminary data.</text>
</comment>
<evidence type="ECO:0000313" key="9">
    <source>
        <dbReference type="Proteomes" id="UP001150925"/>
    </source>
</evidence>
<reference evidence="8" key="1">
    <citation type="submission" date="2022-07" db="EMBL/GenBank/DDBJ databases">
        <title>Phylogenomic reconstructions and comparative analyses of Kickxellomycotina fungi.</title>
        <authorList>
            <person name="Reynolds N.K."/>
            <person name="Stajich J.E."/>
            <person name="Barry K."/>
            <person name="Grigoriev I.V."/>
            <person name="Crous P."/>
            <person name="Smith M.E."/>
        </authorList>
    </citation>
    <scope>NUCLEOTIDE SEQUENCE</scope>
    <source>
        <strain evidence="8">RSA 1196</strain>
    </source>
</reference>
<dbReference type="GO" id="GO:0061630">
    <property type="term" value="F:ubiquitin protein ligase activity"/>
    <property type="evidence" value="ECO:0007669"/>
    <property type="project" value="InterPro"/>
</dbReference>
<evidence type="ECO:0000313" key="8">
    <source>
        <dbReference type="EMBL" id="KAJ1968678.1"/>
    </source>
</evidence>
<dbReference type="SMART" id="SM00249">
    <property type="entry name" value="PHD"/>
    <property type="match status" value="1"/>
</dbReference>
<dbReference type="InterPro" id="IPR011011">
    <property type="entry name" value="Znf_FYVE_PHD"/>
</dbReference>
<evidence type="ECO:0000256" key="4">
    <source>
        <dbReference type="PROSITE-ProRule" id="PRU00146"/>
    </source>
</evidence>